<dbReference type="InterPro" id="IPR001680">
    <property type="entry name" value="WD40_rpt"/>
</dbReference>
<dbReference type="InterPro" id="IPR036322">
    <property type="entry name" value="WD40_repeat_dom_sf"/>
</dbReference>
<organism evidence="5 6">
    <name type="scientific">Pseudanabaena galeata UHCC 0370</name>
    <dbReference type="NCBI Taxonomy" id="3110310"/>
    <lineage>
        <taxon>Bacteria</taxon>
        <taxon>Bacillati</taxon>
        <taxon>Cyanobacteriota</taxon>
        <taxon>Cyanophyceae</taxon>
        <taxon>Pseudanabaenales</taxon>
        <taxon>Pseudanabaenaceae</taxon>
        <taxon>Pseudanabaena</taxon>
    </lineage>
</organism>
<name>A0ABU5TDR1_9CYAN</name>
<feature type="repeat" description="WD" evidence="3">
    <location>
        <begin position="627"/>
        <end position="668"/>
    </location>
</feature>
<keyword evidence="4" id="KW-0812">Transmembrane</keyword>
<dbReference type="PANTHER" id="PTHR19848">
    <property type="entry name" value="WD40 REPEAT PROTEIN"/>
    <property type="match status" value="1"/>
</dbReference>
<dbReference type="EMBL" id="JAYGIE010000005">
    <property type="protein sequence ID" value="MEA5476408.1"/>
    <property type="molecule type" value="Genomic_DNA"/>
</dbReference>
<evidence type="ECO:0000256" key="1">
    <source>
        <dbReference type="ARBA" id="ARBA00022574"/>
    </source>
</evidence>
<dbReference type="PANTHER" id="PTHR19848:SF8">
    <property type="entry name" value="F-BOX AND WD REPEAT DOMAIN CONTAINING 7"/>
    <property type="match status" value="1"/>
</dbReference>
<evidence type="ECO:0000256" key="3">
    <source>
        <dbReference type="PROSITE-ProRule" id="PRU00221"/>
    </source>
</evidence>
<dbReference type="Gene3D" id="2.130.10.10">
    <property type="entry name" value="YVTN repeat-like/Quinoprotein amine dehydrogenase"/>
    <property type="match status" value="2"/>
</dbReference>
<keyword evidence="6" id="KW-1185">Reference proteome</keyword>
<accession>A0ABU5TDR1</accession>
<dbReference type="PROSITE" id="PS50082">
    <property type="entry name" value="WD_REPEATS_2"/>
    <property type="match status" value="2"/>
</dbReference>
<keyword evidence="4" id="KW-1133">Transmembrane helix</keyword>
<keyword evidence="1 3" id="KW-0853">WD repeat</keyword>
<dbReference type="Proteomes" id="UP001301388">
    <property type="component" value="Unassembled WGS sequence"/>
</dbReference>
<sequence length="721" mass="79706">MSANQIGLEIPQKELNFKIGSAKNSFPVVVVNDSNQFSSFQIELIAAGADIQEVGYEWYTISPDVSVKIPPGDLVEFVVSIIETPISGFTGIMNITVRAFSIELREENREVLRINLQEGAGRSILKADIPAQKLQAMPLDDLEIPILISNPSQQNTNVTLTCRDLPESWFPRGNTQQFAVKAGAQFRAAFVCSLPFNHDAIAKSYPFTIDISHTNGLPSQLTSSLEVLPKGELAVVCSPRLQTIPAKRSWKLWWKFWQSSPAIFTLTADNASNLPQKISFDLENVNSSDYEDFSFEVSPNDAEIEPFRKNDLQLQVDKSRPWLGISQKLNLLIKANWQDTRVNTIDEVQAIEVVVKPVVPLLLIILILAILFFIMGWLSGFNPNNPFPPHQGAVTSVQYDGIGGNAISSSNDRTIRKWNVSGFYRPFGGFDLGTLTEAQKAIRTVRYRPVNNNFVAAGLENGEIQILDSQADNKRPIATFTNQADDRVFSLEYTLDARTLFSGHGSGTVLRWDLENLFTNPPTQPSQIKKFDFAVIAIALVGQDDSTLAIAGRYNQLVLWNWVNNTVKQIPYPNVGGQDDYIQSIAVPDLKRNLLTTADNQGYMSVWDLSTCLQSDRPCQLVDGWKDAHNAKPVRSVAFSSQGCYLVSGGDDGQTKLWALTANGKRTSNTNGKTLETARSPVSAVDINLVGKDIVTISGTTEGRVLGQKTDRLFNLGCDVK</sequence>
<feature type="transmembrane region" description="Helical" evidence="4">
    <location>
        <begin position="358"/>
        <end position="378"/>
    </location>
</feature>
<comment type="caution">
    <text evidence="5">The sequence shown here is derived from an EMBL/GenBank/DDBJ whole genome shotgun (WGS) entry which is preliminary data.</text>
</comment>
<keyword evidence="2" id="KW-0677">Repeat</keyword>
<dbReference type="PROSITE" id="PS50294">
    <property type="entry name" value="WD_REPEATS_REGION"/>
    <property type="match status" value="2"/>
</dbReference>
<dbReference type="InterPro" id="IPR015943">
    <property type="entry name" value="WD40/YVTN_repeat-like_dom_sf"/>
</dbReference>
<keyword evidence="4" id="KW-0472">Membrane</keyword>
<dbReference type="SMART" id="SM00320">
    <property type="entry name" value="WD40"/>
    <property type="match status" value="6"/>
</dbReference>
<evidence type="ECO:0000313" key="6">
    <source>
        <dbReference type="Proteomes" id="UP001301388"/>
    </source>
</evidence>
<evidence type="ECO:0000256" key="4">
    <source>
        <dbReference type="SAM" id="Phobius"/>
    </source>
</evidence>
<evidence type="ECO:0000313" key="5">
    <source>
        <dbReference type="EMBL" id="MEA5476408.1"/>
    </source>
</evidence>
<gene>
    <name evidence="5" type="ORF">VB774_02135</name>
</gene>
<dbReference type="RefSeq" id="WP_323259464.1">
    <property type="nucleotide sequence ID" value="NZ_JAYGIE010000005.1"/>
</dbReference>
<feature type="repeat" description="WD" evidence="3">
    <location>
        <begin position="387"/>
        <end position="421"/>
    </location>
</feature>
<dbReference type="Pfam" id="PF00400">
    <property type="entry name" value="WD40"/>
    <property type="match status" value="2"/>
</dbReference>
<protein>
    <recommendedName>
        <fullName evidence="7">WD-40 repeat-containing protein</fullName>
    </recommendedName>
</protein>
<proteinExistence type="predicted"/>
<evidence type="ECO:0000256" key="2">
    <source>
        <dbReference type="ARBA" id="ARBA00022737"/>
    </source>
</evidence>
<dbReference type="SUPFAM" id="SSF50978">
    <property type="entry name" value="WD40 repeat-like"/>
    <property type="match status" value="1"/>
</dbReference>
<evidence type="ECO:0008006" key="7">
    <source>
        <dbReference type="Google" id="ProtNLM"/>
    </source>
</evidence>
<reference evidence="5 6" key="1">
    <citation type="submission" date="2023-12" db="EMBL/GenBank/DDBJ databases">
        <title>Baltic Sea Cyanobacteria.</title>
        <authorList>
            <person name="Delbaje E."/>
            <person name="Fewer D.P."/>
            <person name="Shishido T.K."/>
        </authorList>
    </citation>
    <scope>NUCLEOTIDE SEQUENCE [LARGE SCALE GENOMIC DNA]</scope>
    <source>
        <strain evidence="5 6">UHCC 0370</strain>
    </source>
</reference>